<dbReference type="AlphaFoldDB" id="A0A6L5X852"/>
<name>A0A6L5X852_9FIRM</name>
<comment type="caution">
    <text evidence="1">The sequence shown here is derived from an EMBL/GenBank/DDBJ whole genome shotgun (WGS) entry which is preliminary data.</text>
</comment>
<proteinExistence type="predicted"/>
<dbReference type="Proteomes" id="UP000481852">
    <property type="component" value="Unassembled WGS sequence"/>
</dbReference>
<keyword evidence="2" id="KW-1185">Reference proteome</keyword>
<sequence length="78" mass="9116">MVYCDYIDHSDISVKYAFGQTIDDITGTLEYDFANGTINIINQPKKYKVLTRQIESLFSKYRNDFANGTYRRKIAYEA</sequence>
<dbReference type="RefSeq" id="WP_154526590.1">
    <property type="nucleotide sequence ID" value="NZ_VULZ01000013.1"/>
</dbReference>
<accession>A0A6L5X852</accession>
<gene>
    <name evidence="1" type="ORF">FYJ35_11155</name>
</gene>
<organism evidence="1 2">
    <name type="scientific">Porcincola intestinalis</name>
    <dbReference type="NCBI Taxonomy" id="2606632"/>
    <lineage>
        <taxon>Bacteria</taxon>
        <taxon>Bacillati</taxon>
        <taxon>Bacillota</taxon>
        <taxon>Clostridia</taxon>
        <taxon>Lachnospirales</taxon>
        <taxon>Lachnospiraceae</taxon>
        <taxon>Porcincola</taxon>
    </lineage>
</organism>
<reference evidence="1 2" key="1">
    <citation type="submission" date="2019-08" db="EMBL/GenBank/DDBJ databases">
        <title>In-depth cultivation of the pig gut microbiome towards novel bacterial diversity and tailored functional studies.</title>
        <authorList>
            <person name="Wylensek D."/>
            <person name="Hitch T.C.A."/>
            <person name="Clavel T."/>
        </authorList>
    </citation>
    <scope>NUCLEOTIDE SEQUENCE [LARGE SCALE GENOMIC DNA]</scope>
    <source>
        <strain evidence="1 2">Oil+RF-744-WCA-WT-11</strain>
    </source>
</reference>
<evidence type="ECO:0000313" key="2">
    <source>
        <dbReference type="Proteomes" id="UP000481852"/>
    </source>
</evidence>
<evidence type="ECO:0000313" key="1">
    <source>
        <dbReference type="EMBL" id="MSS15585.1"/>
    </source>
</evidence>
<dbReference type="EMBL" id="VULZ01000013">
    <property type="protein sequence ID" value="MSS15585.1"/>
    <property type="molecule type" value="Genomic_DNA"/>
</dbReference>
<protein>
    <submittedName>
        <fullName evidence="1">Uncharacterized protein</fullName>
    </submittedName>
</protein>